<dbReference type="InterPro" id="IPR036412">
    <property type="entry name" value="HAD-like_sf"/>
</dbReference>
<evidence type="ECO:0000313" key="9">
    <source>
        <dbReference type="Proteomes" id="UP000023152"/>
    </source>
</evidence>
<gene>
    <name evidence="8" type="ORF">RFI_30229</name>
</gene>
<keyword evidence="7" id="KW-0812">Transmembrane</keyword>
<dbReference type="GO" id="GO:0050194">
    <property type="term" value="F:phosphonoacetaldehyde hydrolase activity"/>
    <property type="evidence" value="ECO:0007669"/>
    <property type="project" value="InterPro"/>
</dbReference>
<dbReference type="PANTHER" id="PTHR43434">
    <property type="entry name" value="PHOSPHOGLYCOLATE PHOSPHATASE"/>
    <property type="match status" value="1"/>
</dbReference>
<dbReference type="Gene3D" id="1.10.150.240">
    <property type="entry name" value="Putative phosphatase, domain 2"/>
    <property type="match status" value="1"/>
</dbReference>
<dbReference type="PANTHER" id="PTHR43434:SF19">
    <property type="entry name" value="PHOSPHONOACETALDEHYDE HYDROLASE"/>
    <property type="match status" value="1"/>
</dbReference>
<dbReference type="SFLD" id="SFLDG01129">
    <property type="entry name" value="C1.5:_HAD__Beta-PGM__Phosphata"/>
    <property type="match status" value="1"/>
</dbReference>
<dbReference type="GO" id="GO:0006281">
    <property type="term" value="P:DNA repair"/>
    <property type="evidence" value="ECO:0007669"/>
    <property type="project" value="TreeGrafter"/>
</dbReference>
<evidence type="ECO:0000256" key="7">
    <source>
        <dbReference type="SAM" id="Phobius"/>
    </source>
</evidence>
<keyword evidence="4" id="KW-0378">Hydrolase</keyword>
<organism evidence="8 9">
    <name type="scientific">Reticulomyxa filosa</name>
    <dbReference type="NCBI Taxonomy" id="46433"/>
    <lineage>
        <taxon>Eukaryota</taxon>
        <taxon>Sar</taxon>
        <taxon>Rhizaria</taxon>
        <taxon>Retaria</taxon>
        <taxon>Foraminifera</taxon>
        <taxon>Monothalamids</taxon>
        <taxon>Reticulomyxidae</taxon>
        <taxon>Reticulomyxa</taxon>
    </lineage>
</organism>
<dbReference type="GO" id="GO:0046872">
    <property type="term" value="F:metal ion binding"/>
    <property type="evidence" value="ECO:0007669"/>
    <property type="project" value="UniProtKB-KW"/>
</dbReference>
<evidence type="ECO:0000256" key="4">
    <source>
        <dbReference type="ARBA" id="ARBA00022801"/>
    </source>
</evidence>
<keyword evidence="9" id="KW-1185">Reference proteome</keyword>
<evidence type="ECO:0000313" key="8">
    <source>
        <dbReference type="EMBL" id="ETO07160.1"/>
    </source>
</evidence>
<keyword evidence="7" id="KW-0472">Membrane</keyword>
<comment type="cofactor">
    <cofactor evidence="1">
        <name>Mg(2+)</name>
        <dbReference type="ChEBI" id="CHEBI:18420"/>
    </cofactor>
</comment>
<feature type="transmembrane region" description="Helical" evidence="7">
    <location>
        <begin position="471"/>
        <end position="489"/>
    </location>
</feature>
<feature type="transmembrane region" description="Helical" evidence="7">
    <location>
        <begin position="402"/>
        <end position="423"/>
    </location>
</feature>
<dbReference type="Gene3D" id="3.40.50.1000">
    <property type="entry name" value="HAD superfamily/HAD-like"/>
    <property type="match status" value="1"/>
</dbReference>
<keyword evidence="7" id="KW-1133">Transmembrane helix</keyword>
<dbReference type="EMBL" id="ASPP01026433">
    <property type="protein sequence ID" value="ETO07160.1"/>
    <property type="molecule type" value="Genomic_DNA"/>
</dbReference>
<dbReference type="InterPro" id="IPR050155">
    <property type="entry name" value="HAD-like_hydrolase_sf"/>
</dbReference>
<evidence type="ECO:0000256" key="3">
    <source>
        <dbReference type="ARBA" id="ARBA00022723"/>
    </source>
</evidence>
<dbReference type="GO" id="GO:0005829">
    <property type="term" value="C:cytosol"/>
    <property type="evidence" value="ECO:0007669"/>
    <property type="project" value="TreeGrafter"/>
</dbReference>
<feature type="transmembrane region" description="Helical" evidence="7">
    <location>
        <begin position="435"/>
        <end position="459"/>
    </location>
</feature>
<sequence length="497" mass="56708">MFAEYIFPDGIIDIHISIEKRTKEKQKSKHKLLFFKKIKMLHSQICKSNLLVKNMVKNVHKLVNNRHFSQKGSRTLANGLVVTEMTPRVSRLDLPSAQVKTANRTTFTGPLKCAILDWSGTTADAHVIAPAVAFVEVFEKYGVKISMKEARIPMGLRKDLHIAKILEMPEVRKRWIEKHKSEPNEDTVKQLFEDFIPMQLKVLPKCSQLLPGVADIVKRMKTVHNMKIGVTTGFTKVMVDILLREAKKQAFEPDSSVAGDQVINNLGFRPAPFMIYQNLLNLGVFPIHSVVKVDDTVSGVGEGLNAGCWSVGVFGWSNYTDVDSMEQWNAMSQEEKLKRKLKSKEKLIHESRAHYIVEDLTDMEFVITDINQRLKRGETPQSNLVGYFLSLNERIAYTIVPINLNLTFFLSWKPFFFTASFLLKKAKSLSFSSHTFAICYLFYLPQTLPVMMLMPQQLAGSLVSLASLQPLYLQVCLLNKKCCFFFSFFKKKNKIKL</sequence>
<dbReference type="FunFam" id="1.10.150.240:FF:000006">
    <property type="entry name" value="Phosphonoacetaldehyde hydrolase"/>
    <property type="match status" value="1"/>
</dbReference>
<dbReference type="NCBIfam" id="TIGR01422">
    <property type="entry name" value="phosphonatase"/>
    <property type="match status" value="1"/>
</dbReference>
<dbReference type="InterPro" id="IPR023198">
    <property type="entry name" value="PGP-like_dom2"/>
</dbReference>
<dbReference type="AlphaFoldDB" id="X6M2F5"/>
<proteinExistence type="inferred from homology"/>
<name>X6M2F5_RETFI</name>
<dbReference type="OrthoDB" id="40579at2759"/>
<dbReference type="GO" id="GO:0008967">
    <property type="term" value="F:phosphoglycolate phosphatase activity"/>
    <property type="evidence" value="ECO:0007669"/>
    <property type="project" value="TreeGrafter"/>
</dbReference>
<dbReference type="GO" id="GO:0019700">
    <property type="term" value="P:organic phosphonate catabolic process"/>
    <property type="evidence" value="ECO:0007669"/>
    <property type="project" value="InterPro"/>
</dbReference>
<keyword evidence="5" id="KW-0460">Magnesium</keyword>
<dbReference type="SFLD" id="SFLDS00003">
    <property type="entry name" value="Haloacid_Dehalogenase"/>
    <property type="match status" value="1"/>
</dbReference>
<keyword evidence="6" id="KW-0704">Schiff base</keyword>
<protein>
    <recommendedName>
        <fullName evidence="10">Phosphonoacetaldehyde hydrolase</fullName>
    </recommendedName>
</protein>
<reference evidence="8 9" key="1">
    <citation type="journal article" date="2013" name="Curr. Biol.">
        <title>The Genome of the Foraminiferan Reticulomyxa filosa.</title>
        <authorList>
            <person name="Glockner G."/>
            <person name="Hulsmann N."/>
            <person name="Schleicher M."/>
            <person name="Noegel A.A."/>
            <person name="Eichinger L."/>
            <person name="Gallinger C."/>
            <person name="Pawlowski J."/>
            <person name="Sierra R."/>
            <person name="Euteneuer U."/>
            <person name="Pillet L."/>
            <person name="Moustafa A."/>
            <person name="Platzer M."/>
            <person name="Groth M."/>
            <person name="Szafranski K."/>
            <person name="Schliwa M."/>
        </authorList>
    </citation>
    <scope>NUCLEOTIDE SEQUENCE [LARGE SCALE GENOMIC DNA]</scope>
</reference>
<evidence type="ECO:0000256" key="6">
    <source>
        <dbReference type="ARBA" id="ARBA00023270"/>
    </source>
</evidence>
<dbReference type="Proteomes" id="UP000023152">
    <property type="component" value="Unassembled WGS sequence"/>
</dbReference>
<evidence type="ECO:0000256" key="5">
    <source>
        <dbReference type="ARBA" id="ARBA00022842"/>
    </source>
</evidence>
<dbReference type="HAMAP" id="MF_01375">
    <property type="entry name" value="PhnX"/>
    <property type="match status" value="1"/>
</dbReference>
<dbReference type="SUPFAM" id="SSF56784">
    <property type="entry name" value="HAD-like"/>
    <property type="match status" value="1"/>
</dbReference>
<dbReference type="InterPro" id="IPR023214">
    <property type="entry name" value="HAD_sf"/>
</dbReference>
<evidence type="ECO:0000256" key="1">
    <source>
        <dbReference type="ARBA" id="ARBA00001946"/>
    </source>
</evidence>
<comment type="subunit">
    <text evidence="2">Homodimer.</text>
</comment>
<keyword evidence="3" id="KW-0479">Metal-binding</keyword>
<dbReference type="InterPro" id="IPR006323">
    <property type="entry name" value="Phosphonoacetald_hydro"/>
</dbReference>
<evidence type="ECO:0008006" key="10">
    <source>
        <dbReference type="Google" id="ProtNLM"/>
    </source>
</evidence>
<evidence type="ECO:0000256" key="2">
    <source>
        <dbReference type="ARBA" id="ARBA00011738"/>
    </source>
</evidence>
<accession>X6M2F5</accession>
<comment type="caution">
    <text evidence="8">The sequence shown here is derived from an EMBL/GenBank/DDBJ whole genome shotgun (WGS) entry which is preliminary data.</text>
</comment>